<dbReference type="EMBL" id="GECU01001267">
    <property type="protein sequence ID" value="JAT06440.1"/>
    <property type="molecule type" value="Transcribed_RNA"/>
</dbReference>
<gene>
    <name evidence="1" type="ORF">g.9895</name>
</gene>
<organism evidence="1">
    <name type="scientific">Homalodisca liturata</name>
    <dbReference type="NCBI Taxonomy" id="320908"/>
    <lineage>
        <taxon>Eukaryota</taxon>
        <taxon>Metazoa</taxon>
        <taxon>Ecdysozoa</taxon>
        <taxon>Arthropoda</taxon>
        <taxon>Hexapoda</taxon>
        <taxon>Insecta</taxon>
        <taxon>Pterygota</taxon>
        <taxon>Neoptera</taxon>
        <taxon>Paraneoptera</taxon>
        <taxon>Hemiptera</taxon>
        <taxon>Auchenorrhyncha</taxon>
        <taxon>Membracoidea</taxon>
        <taxon>Cicadellidae</taxon>
        <taxon>Cicadellinae</taxon>
        <taxon>Proconiini</taxon>
        <taxon>Homalodisca</taxon>
    </lineage>
</organism>
<dbReference type="AlphaFoldDB" id="A0A1B6K4Q4"/>
<proteinExistence type="predicted"/>
<sequence>MASSNKKNETTVIKLSGLSAFGINPETGGKKELKCKDKLSFGRKVSVNNHVKENETHPKPKRQRDVIIGTSTLQSSLKVVTPRTYLFVSRLDPQTTADSLFSFLKSKLSTDVSVVQLISKHPHNYSSFKVGVPNSSLQDALISDNWPQGVLVKKFYYLDHNHF</sequence>
<evidence type="ECO:0000313" key="1">
    <source>
        <dbReference type="EMBL" id="JAT06440.1"/>
    </source>
</evidence>
<accession>A0A1B6K4Q4</accession>
<name>A0A1B6K4Q4_9HEMI</name>
<reference evidence="1" key="1">
    <citation type="submission" date="2015-11" db="EMBL/GenBank/DDBJ databases">
        <title>De novo transcriptome assembly of four potential Pierce s Disease insect vectors from Arizona vineyards.</title>
        <authorList>
            <person name="Tassone E.E."/>
        </authorList>
    </citation>
    <scope>NUCLEOTIDE SEQUENCE</scope>
</reference>
<protein>
    <submittedName>
        <fullName evidence="1">Uncharacterized protein</fullName>
    </submittedName>
</protein>